<dbReference type="PANTHER" id="PTHR42850:SF4">
    <property type="entry name" value="ZINC-DEPENDENT ENDOPOLYPHOSPHATASE"/>
    <property type="match status" value="1"/>
</dbReference>
<evidence type="ECO:0000313" key="4">
    <source>
        <dbReference type="Proteomes" id="UP000310108"/>
    </source>
</evidence>
<evidence type="ECO:0000259" key="2">
    <source>
        <dbReference type="Pfam" id="PF00149"/>
    </source>
</evidence>
<sequence length="511" mass="56864">MAFPAPARPRRAVVCFASLFILTTIFLAATRMAASLEFALRRRPKTQEAPKRSPADAPMSYGSAARPAFTDLSVQIATLPERHLPSRANPGHRLVIVGDVHGMRASLDKLLEELRFDTSRGDHLVLAGDMINKGPDSRGVIDLAMRLGASAVRGNHEDRVLLAHRSMQTTHVASEDAHGNPVTKREEGTKAEEHKTEEPKTEEPRKEESEKEEPEKEEPEKEDLKTEDPKTEDHKTEDHKTEDPKTEDSKPESESADDNAAPEVPEASEEPEEPEQDDLEPTIFPHGDSRERATARALSRKHRDWLSTLPVILDVGSVEGLGKLVVVHAGLVPGLPLHKQDPWAVMNMRGLVYPREELRRQEARRVLEDYRKIHTAAPDVTDTMIEREHERRRKPGDRGLAIPTDRHDGASSWPRAWNALQRGLPESEPRTAVAYGHDAKRGLSIDKYTFGLDSGCVNGGELSALVIEATAEGVTHVVKSVKCDKDEGKGRKKHKKSEKKKKETADEKARS</sequence>
<keyword evidence="4" id="KW-1185">Reference proteome</keyword>
<dbReference type="Gene3D" id="3.60.21.10">
    <property type="match status" value="1"/>
</dbReference>
<dbReference type="STRING" id="1306861.A0A4U6XC27"/>
<dbReference type="GO" id="GO:0005737">
    <property type="term" value="C:cytoplasm"/>
    <property type="evidence" value="ECO:0007669"/>
    <property type="project" value="TreeGrafter"/>
</dbReference>
<evidence type="ECO:0000256" key="1">
    <source>
        <dbReference type="SAM" id="MobiDB-lite"/>
    </source>
</evidence>
<dbReference type="OrthoDB" id="10267127at2759"/>
<dbReference type="Pfam" id="PF00149">
    <property type="entry name" value="Metallophos"/>
    <property type="match status" value="1"/>
</dbReference>
<feature type="region of interest" description="Disordered" evidence="1">
    <location>
        <begin position="483"/>
        <end position="511"/>
    </location>
</feature>
<dbReference type="EMBL" id="PJEX01000193">
    <property type="protein sequence ID" value="TKW53280.1"/>
    <property type="molecule type" value="Genomic_DNA"/>
</dbReference>
<dbReference type="GO" id="GO:0006798">
    <property type="term" value="P:polyphosphate catabolic process"/>
    <property type="evidence" value="ECO:0007669"/>
    <property type="project" value="TreeGrafter"/>
</dbReference>
<dbReference type="InterPro" id="IPR050126">
    <property type="entry name" value="Ap4A_hydrolase"/>
</dbReference>
<gene>
    <name evidence="3" type="primary">pphA</name>
    <name evidence="3" type="ORF">CTA1_284</name>
</gene>
<dbReference type="AlphaFoldDB" id="A0A4U6XC27"/>
<dbReference type="SUPFAM" id="SSF56300">
    <property type="entry name" value="Metallo-dependent phosphatases"/>
    <property type="match status" value="1"/>
</dbReference>
<feature type="compositionally biased region" description="Basic and acidic residues" evidence="1">
    <location>
        <begin position="173"/>
        <end position="209"/>
    </location>
</feature>
<proteinExistence type="predicted"/>
<dbReference type="Proteomes" id="UP000310108">
    <property type="component" value="Unassembled WGS sequence"/>
</dbReference>
<organism evidence="3 4">
    <name type="scientific">Colletotrichum tanaceti</name>
    <dbReference type="NCBI Taxonomy" id="1306861"/>
    <lineage>
        <taxon>Eukaryota</taxon>
        <taxon>Fungi</taxon>
        <taxon>Dikarya</taxon>
        <taxon>Ascomycota</taxon>
        <taxon>Pezizomycotina</taxon>
        <taxon>Sordariomycetes</taxon>
        <taxon>Hypocreomycetidae</taxon>
        <taxon>Glomerellales</taxon>
        <taxon>Glomerellaceae</taxon>
        <taxon>Colletotrichum</taxon>
        <taxon>Colletotrichum destructivum species complex</taxon>
    </lineage>
</organism>
<evidence type="ECO:0000313" key="3">
    <source>
        <dbReference type="EMBL" id="TKW53280.1"/>
    </source>
</evidence>
<reference evidence="3 4" key="1">
    <citation type="journal article" date="2019" name="PLoS ONE">
        <title>Comparative genome analysis indicates high evolutionary potential of pathogenicity genes in Colletotrichum tanaceti.</title>
        <authorList>
            <person name="Lelwala R.V."/>
            <person name="Korhonen P.K."/>
            <person name="Young N.D."/>
            <person name="Scott J.B."/>
            <person name="Ades P.A."/>
            <person name="Gasser R.B."/>
            <person name="Taylor P.W.J."/>
        </authorList>
    </citation>
    <scope>NUCLEOTIDE SEQUENCE [LARGE SCALE GENOMIC DNA]</scope>
    <source>
        <strain evidence="3">BRIP57314</strain>
    </source>
</reference>
<accession>A0A4U6XC27</accession>
<dbReference type="GO" id="GO:0000298">
    <property type="term" value="F:endopolyphosphatase activity"/>
    <property type="evidence" value="ECO:0007669"/>
    <property type="project" value="TreeGrafter"/>
</dbReference>
<dbReference type="GO" id="GO:0016791">
    <property type="term" value="F:phosphatase activity"/>
    <property type="evidence" value="ECO:0007669"/>
    <property type="project" value="TreeGrafter"/>
</dbReference>
<name>A0A4U6XC27_9PEZI</name>
<feature type="compositionally biased region" description="Acidic residues" evidence="1">
    <location>
        <begin position="266"/>
        <end position="280"/>
    </location>
</feature>
<comment type="caution">
    <text evidence="3">The sequence shown here is derived from an EMBL/GenBank/DDBJ whole genome shotgun (WGS) entry which is preliminary data.</text>
</comment>
<feature type="region of interest" description="Disordered" evidence="1">
    <location>
        <begin position="169"/>
        <end position="295"/>
    </location>
</feature>
<feature type="region of interest" description="Disordered" evidence="1">
    <location>
        <begin position="386"/>
        <end position="414"/>
    </location>
</feature>
<protein>
    <submittedName>
        <fullName evidence="3">Serine/threonine-protein phosphatase 1</fullName>
    </submittedName>
</protein>
<feature type="compositionally biased region" description="Basic and acidic residues" evidence="1">
    <location>
        <begin position="218"/>
        <end position="253"/>
    </location>
</feature>
<feature type="compositionally biased region" description="Basic and acidic residues" evidence="1">
    <location>
        <begin position="500"/>
        <end position="511"/>
    </location>
</feature>
<dbReference type="InterPro" id="IPR029052">
    <property type="entry name" value="Metallo-depent_PP-like"/>
</dbReference>
<feature type="domain" description="Calcineurin-like phosphoesterase" evidence="2">
    <location>
        <begin position="93"/>
        <end position="162"/>
    </location>
</feature>
<feature type="compositionally biased region" description="Basic residues" evidence="1">
    <location>
        <begin position="490"/>
        <end position="499"/>
    </location>
</feature>
<dbReference type="PANTHER" id="PTHR42850">
    <property type="entry name" value="METALLOPHOSPHOESTERASE"/>
    <property type="match status" value="1"/>
</dbReference>
<dbReference type="InterPro" id="IPR004843">
    <property type="entry name" value="Calcineurin-like_PHP"/>
</dbReference>